<dbReference type="SUPFAM" id="SSF89082">
    <property type="entry name" value="Antibiotic binding domain of TipA-like multidrug resistance regulators"/>
    <property type="match status" value="1"/>
</dbReference>
<feature type="domain" description="TipAS antibiotic-recognition" evidence="1">
    <location>
        <begin position="18"/>
        <end position="134"/>
    </location>
</feature>
<name>A0AAU6Q410_9DEIO</name>
<evidence type="ECO:0000259" key="1">
    <source>
        <dbReference type="Pfam" id="PF07739"/>
    </source>
</evidence>
<evidence type="ECO:0000313" key="2">
    <source>
        <dbReference type="EMBL" id="WYF45069.1"/>
    </source>
</evidence>
<protein>
    <submittedName>
        <fullName evidence="2">TipAS antibiotic-recognition domain-containing protein</fullName>
    </submittedName>
</protein>
<gene>
    <name evidence="2" type="ORF">WDJ50_02820</name>
</gene>
<dbReference type="AlphaFoldDB" id="A0AAU6Q410"/>
<accession>A0AAU6Q410</accession>
<dbReference type="InterPro" id="IPR036244">
    <property type="entry name" value="TipA-like_antibiotic-bd"/>
</dbReference>
<reference evidence="2" key="1">
    <citation type="submission" date="2024-03" db="EMBL/GenBank/DDBJ databases">
        <title>Deinococcus weizhi sp. nov., isolated from human skin.</title>
        <authorList>
            <person name="Wei Z."/>
            <person name="Tian F."/>
            <person name="Yang C."/>
            <person name="Xin L.T."/>
            <person name="Wen Z.J."/>
            <person name="Lan K.C."/>
            <person name="Yu L."/>
            <person name="Zhe W."/>
            <person name="Dan F.D."/>
            <person name="Jun W."/>
            <person name="Rui Z."/>
            <person name="Yong X.J."/>
            <person name="Ting Y."/>
            <person name="Wei X."/>
            <person name="Xu Z.G."/>
            <person name="Xin Z."/>
            <person name="Dong F.G."/>
            <person name="Ni X.M."/>
            <person name="Zheng M.G."/>
            <person name="Chun Y."/>
            <person name="Qian W.X."/>
        </authorList>
    </citation>
    <scope>NUCLEOTIDE SEQUENCE</scope>
    <source>
        <strain evidence="2">VB142</strain>
    </source>
</reference>
<proteinExistence type="predicted"/>
<sequence length="139" mass="15866">MTTRDIKKLFDDFDHREYEAETKERWGDTEAYRQSAERMKGYGPAEMERMKAEGAEIQARYAALLATGTAPDSPEAAAVAEAQRAYFDRWFYDCSPEMLKNVSHVWVDDPRFTANIDRVRPGLAAYQFAAVQAWADALT</sequence>
<organism evidence="2">
    <name type="scientific">Deinococcus sp. VB142</name>
    <dbReference type="NCBI Taxonomy" id="3112952"/>
    <lineage>
        <taxon>Bacteria</taxon>
        <taxon>Thermotogati</taxon>
        <taxon>Deinococcota</taxon>
        <taxon>Deinococci</taxon>
        <taxon>Deinococcales</taxon>
        <taxon>Deinococcaceae</taxon>
        <taxon>Deinococcus</taxon>
    </lineage>
</organism>
<dbReference type="Gene3D" id="1.10.490.50">
    <property type="entry name" value="Antibiotic binding domain of TipA-like multidrug resistance regulators"/>
    <property type="match status" value="1"/>
</dbReference>
<dbReference type="EMBL" id="CP149782">
    <property type="protein sequence ID" value="WYF45069.1"/>
    <property type="molecule type" value="Genomic_DNA"/>
</dbReference>
<dbReference type="Pfam" id="PF07739">
    <property type="entry name" value="TipAS"/>
    <property type="match status" value="1"/>
</dbReference>
<dbReference type="RefSeq" id="WP_339096241.1">
    <property type="nucleotide sequence ID" value="NZ_CP149782.1"/>
</dbReference>
<dbReference type="InterPro" id="IPR012925">
    <property type="entry name" value="TipAS_dom"/>
</dbReference>